<dbReference type="InterPro" id="IPR042172">
    <property type="entry name" value="Adenosylhomocyst_ase-like_sf"/>
</dbReference>
<dbReference type="AlphaFoldDB" id="A0A315URX3"/>
<evidence type="ECO:0000313" key="2">
    <source>
        <dbReference type="EMBL" id="PWA14232.1"/>
    </source>
</evidence>
<dbReference type="EMBL" id="NHOQ01002850">
    <property type="protein sequence ID" value="PWA14232.1"/>
    <property type="molecule type" value="Genomic_DNA"/>
</dbReference>
<name>A0A315URX3_GAMAF</name>
<evidence type="ECO:0000313" key="3">
    <source>
        <dbReference type="Proteomes" id="UP000250572"/>
    </source>
</evidence>
<accession>A0A315URX3</accession>
<dbReference type="InterPro" id="IPR000043">
    <property type="entry name" value="Adenosylhomocysteinase-like"/>
</dbReference>
<protein>
    <submittedName>
        <fullName evidence="2">Uncharacterized protein</fullName>
    </submittedName>
</protein>
<keyword evidence="3" id="KW-1185">Reference proteome</keyword>
<gene>
    <name evidence="2" type="ORF">CCH79_00012356</name>
</gene>
<organism evidence="2 3">
    <name type="scientific">Gambusia affinis</name>
    <name type="common">Western mosquitofish</name>
    <name type="synonym">Heterandria affinis</name>
    <dbReference type="NCBI Taxonomy" id="33528"/>
    <lineage>
        <taxon>Eukaryota</taxon>
        <taxon>Metazoa</taxon>
        <taxon>Chordata</taxon>
        <taxon>Craniata</taxon>
        <taxon>Vertebrata</taxon>
        <taxon>Euteleostomi</taxon>
        <taxon>Actinopterygii</taxon>
        <taxon>Neopterygii</taxon>
        <taxon>Teleostei</taxon>
        <taxon>Neoteleostei</taxon>
        <taxon>Acanthomorphata</taxon>
        <taxon>Ovalentaria</taxon>
        <taxon>Atherinomorphae</taxon>
        <taxon>Cyprinodontiformes</taxon>
        <taxon>Poeciliidae</taxon>
        <taxon>Poeciliinae</taxon>
        <taxon>Gambusia</taxon>
    </lineage>
</organism>
<comment type="caution">
    <text evidence="2">The sequence shown here is derived from an EMBL/GenBank/DDBJ whole genome shotgun (WGS) entry which is preliminary data.</text>
</comment>
<proteinExistence type="predicted"/>
<dbReference type="Gene3D" id="3.40.50.1480">
    <property type="entry name" value="Adenosylhomocysteinase-like"/>
    <property type="match status" value="1"/>
</dbReference>
<sequence>MFDAHVTELTDEQAQYLGISKHGPFKPNYYRTTGSFQPTRVSSTIAKHCGRESPPPDLRADRRSVHSESSLQISNCPSLPARLHSEGFSWTARIVIHAALLPPSSLSFCRPHERAWVGQARIPEELMRDTGEVQGHVQKVFDVAKNLTYQHPGCAGPPLSRRCVRKSFSKRRPPVRRVLYEHPKLRAQLIYLLSVIIRQIAGGKRRIILSADADPLLSDSPGLGYGSFKVKFEIQPRCLCPLHTLWRRRSRTAEAHRSPRPPLLLQLLGHHVLRSTPTCSLFGTREEFNEI</sequence>
<evidence type="ECO:0000256" key="1">
    <source>
        <dbReference type="SAM" id="MobiDB-lite"/>
    </source>
</evidence>
<dbReference type="Proteomes" id="UP000250572">
    <property type="component" value="Unassembled WGS sequence"/>
</dbReference>
<dbReference type="SUPFAM" id="SSF52283">
    <property type="entry name" value="Formate/glycerate dehydrogenase catalytic domain-like"/>
    <property type="match status" value="1"/>
</dbReference>
<dbReference type="Pfam" id="PF05221">
    <property type="entry name" value="AdoHcyase"/>
    <property type="match status" value="1"/>
</dbReference>
<feature type="region of interest" description="Disordered" evidence="1">
    <location>
        <begin position="47"/>
        <end position="71"/>
    </location>
</feature>
<reference evidence="2 3" key="1">
    <citation type="journal article" date="2018" name="G3 (Bethesda)">
        <title>A High-Quality Reference Genome for the Invasive Mosquitofish Gambusia affinis Using a Chicago Library.</title>
        <authorList>
            <person name="Hoffberg S.L."/>
            <person name="Troendle N.J."/>
            <person name="Glenn T.C."/>
            <person name="Mahmud O."/>
            <person name="Louha S."/>
            <person name="Chalopin D."/>
            <person name="Bennetzen J.L."/>
            <person name="Mauricio R."/>
        </authorList>
    </citation>
    <scope>NUCLEOTIDE SEQUENCE [LARGE SCALE GENOMIC DNA]</scope>
    <source>
        <strain evidence="2">NE01/NJP1002.9</strain>
        <tissue evidence="2">Muscle</tissue>
    </source>
</reference>